<protein>
    <recommendedName>
        <fullName evidence="3">Reprolysin-like metallo-peptidase family M12B</fullName>
    </recommendedName>
</protein>
<dbReference type="Proteomes" id="UP000295645">
    <property type="component" value="Unassembled WGS sequence"/>
</dbReference>
<evidence type="ECO:0000313" key="2">
    <source>
        <dbReference type="Proteomes" id="UP000295645"/>
    </source>
</evidence>
<dbReference type="EMBL" id="SMCS01000004">
    <property type="protein sequence ID" value="TCV93993.1"/>
    <property type="molecule type" value="Genomic_DNA"/>
</dbReference>
<reference evidence="1 2" key="1">
    <citation type="submission" date="2019-03" db="EMBL/GenBank/DDBJ databases">
        <title>Above-ground endophytic microbial communities from plants in different locations in the United States.</title>
        <authorList>
            <person name="Frank C."/>
        </authorList>
    </citation>
    <scope>NUCLEOTIDE SEQUENCE [LARGE SCALE GENOMIC DNA]</scope>
    <source>
        <strain evidence="1 2">LP_13_YM</strain>
    </source>
</reference>
<evidence type="ECO:0008006" key="3">
    <source>
        <dbReference type="Google" id="ProtNLM"/>
    </source>
</evidence>
<dbReference type="RefSeq" id="WP_132144237.1">
    <property type="nucleotide sequence ID" value="NZ_SMCS01000004.1"/>
</dbReference>
<dbReference type="GO" id="GO:0008237">
    <property type="term" value="F:metallopeptidase activity"/>
    <property type="evidence" value="ECO:0007669"/>
    <property type="project" value="InterPro"/>
</dbReference>
<keyword evidence="2" id="KW-1185">Reference proteome</keyword>
<dbReference type="OrthoDB" id="5951339at2"/>
<gene>
    <name evidence="1" type="ORF">EC912_104189</name>
</gene>
<accession>A0A4R3YSF6</accession>
<dbReference type="AlphaFoldDB" id="A0A4R3YSF6"/>
<comment type="caution">
    <text evidence="1">The sequence shown here is derived from an EMBL/GenBank/DDBJ whole genome shotgun (WGS) entry which is preliminary data.</text>
</comment>
<evidence type="ECO:0000313" key="1">
    <source>
        <dbReference type="EMBL" id="TCV93993.1"/>
    </source>
</evidence>
<dbReference type="InterPro" id="IPR024079">
    <property type="entry name" value="MetalloPept_cat_dom_sf"/>
</dbReference>
<dbReference type="Gene3D" id="3.40.390.10">
    <property type="entry name" value="Collagenase (Catalytic Domain)"/>
    <property type="match status" value="1"/>
</dbReference>
<proteinExistence type="predicted"/>
<sequence length="135" mass="15829">MIYHRQLEGVTDVRYGHEETLDEWTDIMEDYVERNCIPYTSRQKFMLITPTRLSPVRAGVAWPRGNFAVATLDNSYPVIAHEFGHLLGAKHDDGEVRYYGWWCETNMISPSTSLRSNCYVFSKQANQHIRDHVYR</sequence>
<organism evidence="1 2">
    <name type="scientific">Luteibacter rhizovicinus</name>
    <dbReference type="NCBI Taxonomy" id="242606"/>
    <lineage>
        <taxon>Bacteria</taxon>
        <taxon>Pseudomonadati</taxon>
        <taxon>Pseudomonadota</taxon>
        <taxon>Gammaproteobacteria</taxon>
        <taxon>Lysobacterales</taxon>
        <taxon>Rhodanobacteraceae</taxon>
        <taxon>Luteibacter</taxon>
    </lineage>
</organism>
<dbReference type="SUPFAM" id="SSF55486">
    <property type="entry name" value="Metalloproteases ('zincins'), catalytic domain"/>
    <property type="match status" value="1"/>
</dbReference>
<name>A0A4R3YSF6_9GAMM</name>